<evidence type="ECO:0000313" key="1">
    <source>
        <dbReference type="EMBL" id="OOR91673.1"/>
    </source>
</evidence>
<gene>
    <name evidence="1" type="ORF">B0181_02705</name>
</gene>
<evidence type="ECO:0000313" key="2">
    <source>
        <dbReference type="Proteomes" id="UP000190435"/>
    </source>
</evidence>
<protein>
    <submittedName>
        <fullName evidence="1">Uncharacterized protein</fullName>
    </submittedName>
</protein>
<name>A0A1T0A7H0_9GAMM</name>
<organism evidence="1 2">
    <name type="scientific">Moraxella caviae</name>
    <dbReference type="NCBI Taxonomy" id="34060"/>
    <lineage>
        <taxon>Bacteria</taxon>
        <taxon>Pseudomonadati</taxon>
        <taxon>Pseudomonadota</taxon>
        <taxon>Gammaproteobacteria</taxon>
        <taxon>Moraxellales</taxon>
        <taxon>Moraxellaceae</taxon>
        <taxon>Moraxella</taxon>
    </lineage>
</organism>
<dbReference type="Proteomes" id="UP000190435">
    <property type="component" value="Unassembled WGS sequence"/>
</dbReference>
<reference evidence="1 2" key="1">
    <citation type="submission" date="2017-02" db="EMBL/GenBank/DDBJ databases">
        <title>Draft genome sequence of Moraxella caviae CCUG 355 type strain.</title>
        <authorList>
            <person name="Engstrom-Jakobsson H."/>
            <person name="Salva-Serra F."/>
            <person name="Thorell K."/>
            <person name="Gonzales-Siles L."/>
            <person name="Karlsson R."/>
            <person name="Boulund F."/>
            <person name="Engstrand L."/>
            <person name="Moore E."/>
        </authorList>
    </citation>
    <scope>NUCLEOTIDE SEQUENCE [LARGE SCALE GENOMIC DNA]</scope>
    <source>
        <strain evidence="1 2">CCUG 355</strain>
    </source>
</reference>
<sequence length="60" mass="7270">MTTNLRSIYQTCPIIKRKFTQNLFYQFYQRKTCQTQIINAQFTKHDLAKKQFTEHNLPNS</sequence>
<comment type="caution">
    <text evidence="1">The sequence shown here is derived from an EMBL/GenBank/DDBJ whole genome shotgun (WGS) entry which is preliminary data.</text>
</comment>
<proteinExistence type="predicted"/>
<dbReference type="STRING" id="34060.B0181_02705"/>
<accession>A0A1T0A7H0</accession>
<dbReference type="AlphaFoldDB" id="A0A1T0A7H0"/>
<keyword evidence="2" id="KW-1185">Reference proteome</keyword>
<dbReference type="EMBL" id="MUXU01000020">
    <property type="protein sequence ID" value="OOR91673.1"/>
    <property type="molecule type" value="Genomic_DNA"/>
</dbReference>